<evidence type="ECO:0000256" key="2">
    <source>
        <dbReference type="SAM" id="MobiDB-lite"/>
    </source>
</evidence>
<feature type="transmembrane region" description="Helical" evidence="3">
    <location>
        <begin position="58"/>
        <end position="78"/>
    </location>
</feature>
<dbReference type="EMBL" id="WUAV01000005">
    <property type="protein sequence ID" value="KAF1750593.1"/>
    <property type="molecule type" value="Genomic_DNA"/>
</dbReference>
<feature type="transmembrane region" description="Helical" evidence="3">
    <location>
        <begin position="90"/>
        <end position="111"/>
    </location>
</feature>
<keyword evidence="3" id="KW-0472">Membrane</keyword>
<dbReference type="Proteomes" id="UP000483820">
    <property type="component" value="Chromosome V"/>
</dbReference>
<name>A0A6A5G738_CAERE</name>
<sequence length="500" mass="58764">MHDHQRLSSDVSETEKPQNHKELTPREVEIKKLEESSDGYIKEWKELKKEVGKMTVDFWAFKACFTFCMMLVCGMAIKEVSLCITMSPRLLGNLLVGQFVISLFPFVYFLIRRRQVKAEIKAKNEDIECEGDIGKILFDSEKKGNEEYVVFYMDQLMKFNDVKSKEVSILEEEIRLLKEKNIRWEITVYTICAITLWICFIHATLIAFHTGKQEDIRDAKGLVLGTIMITFMFLIRVVPYISCAPCSLFSACCRSIQSMYDYRRFSSSSLSSSVSQSETSVISVFPTPTEKDFLLFRLENSNKRLIEQWKRCKKEVGEKIVDLWSYKQCVAMWTLFTCFMATVEVYQCIEIRGMDEALRNSAFVVETIIFLFPIGYLYWRERQEKSKMKGNNKDIENAEEIKEVPFNLEEAENEEYLEFYKDQLKKFNSVKLKEVSILEEEIRLMDNRGYRWSPPCAKVKVDPLPFFCLTFGFTLDFCSKICIRRCGYHRNQKVYNLEKF</sequence>
<dbReference type="GeneID" id="9823729"/>
<feature type="transmembrane region" description="Helical" evidence="3">
    <location>
        <begin position="329"/>
        <end position="349"/>
    </location>
</feature>
<evidence type="ECO:0000313" key="5">
    <source>
        <dbReference type="Proteomes" id="UP000483820"/>
    </source>
</evidence>
<evidence type="ECO:0000256" key="1">
    <source>
        <dbReference type="SAM" id="Coils"/>
    </source>
</evidence>
<feature type="region of interest" description="Disordered" evidence="2">
    <location>
        <begin position="1"/>
        <end position="27"/>
    </location>
</feature>
<organism evidence="4 5">
    <name type="scientific">Caenorhabditis remanei</name>
    <name type="common">Caenorhabditis vulgaris</name>
    <dbReference type="NCBI Taxonomy" id="31234"/>
    <lineage>
        <taxon>Eukaryota</taxon>
        <taxon>Metazoa</taxon>
        <taxon>Ecdysozoa</taxon>
        <taxon>Nematoda</taxon>
        <taxon>Chromadorea</taxon>
        <taxon>Rhabditida</taxon>
        <taxon>Rhabditina</taxon>
        <taxon>Rhabditomorpha</taxon>
        <taxon>Rhabditoidea</taxon>
        <taxon>Rhabditidae</taxon>
        <taxon>Peloderinae</taxon>
        <taxon>Caenorhabditis</taxon>
    </lineage>
</organism>
<comment type="caution">
    <text evidence="4">The sequence shown here is derived from an EMBL/GenBank/DDBJ whole genome shotgun (WGS) entry which is preliminary data.</text>
</comment>
<feature type="coiled-coil region" evidence="1">
    <location>
        <begin position="160"/>
        <end position="187"/>
    </location>
</feature>
<protein>
    <submittedName>
        <fullName evidence="4">Uncharacterized protein</fullName>
    </submittedName>
</protein>
<reference evidence="4 5" key="1">
    <citation type="submission" date="2019-12" db="EMBL/GenBank/DDBJ databases">
        <title>Chromosome-level assembly of the Caenorhabditis remanei genome.</title>
        <authorList>
            <person name="Teterina A.A."/>
            <person name="Willis J.H."/>
            <person name="Phillips P.C."/>
        </authorList>
    </citation>
    <scope>NUCLEOTIDE SEQUENCE [LARGE SCALE GENOMIC DNA]</scope>
    <source>
        <strain evidence="4 5">PX506</strain>
        <tissue evidence="4">Whole organism</tissue>
    </source>
</reference>
<dbReference type="RefSeq" id="XP_053580823.1">
    <property type="nucleotide sequence ID" value="XM_053731910.1"/>
</dbReference>
<dbReference type="AlphaFoldDB" id="A0A6A5G738"/>
<dbReference type="KEGG" id="crq:GCK72_017144"/>
<accession>A0A6A5G738</accession>
<evidence type="ECO:0000256" key="3">
    <source>
        <dbReference type="SAM" id="Phobius"/>
    </source>
</evidence>
<feature type="transmembrane region" description="Helical" evidence="3">
    <location>
        <begin position="186"/>
        <end position="209"/>
    </location>
</feature>
<keyword evidence="1" id="KW-0175">Coiled coil</keyword>
<feature type="transmembrane region" description="Helical" evidence="3">
    <location>
        <begin position="221"/>
        <end position="241"/>
    </location>
</feature>
<evidence type="ECO:0000313" key="4">
    <source>
        <dbReference type="EMBL" id="KAF1750593.1"/>
    </source>
</evidence>
<proteinExistence type="predicted"/>
<feature type="transmembrane region" description="Helical" evidence="3">
    <location>
        <begin position="361"/>
        <end position="379"/>
    </location>
</feature>
<keyword evidence="3" id="KW-0812">Transmembrane</keyword>
<dbReference type="CTD" id="9823729"/>
<keyword evidence="3" id="KW-1133">Transmembrane helix</keyword>
<gene>
    <name evidence="4" type="ORF">GCK72_017144</name>
</gene>